<organism evidence="18 19">
    <name type="scientific">Naasia lichenicola</name>
    <dbReference type="NCBI Taxonomy" id="2565933"/>
    <lineage>
        <taxon>Bacteria</taxon>
        <taxon>Bacillati</taxon>
        <taxon>Actinomycetota</taxon>
        <taxon>Actinomycetes</taxon>
        <taxon>Micrococcales</taxon>
        <taxon>Microbacteriaceae</taxon>
        <taxon>Naasia</taxon>
    </lineage>
</organism>
<dbReference type="RefSeq" id="WP_136428856.1">
    <property type="nucleotide sequence ID" value="NZ_SSSM01000006.1"/>
</dbReference>
<evidence type="ECO:0000256" key="2">
    <source>
        <dbReference type="ARBA" id="ARBA00022741"/>
    </source>
</evidence>
<dbReference type="GO" id="GO:0004527">
    <property type="term" value="F:exonuclease activity"/>
    <property type="evidence" value="ECO:0007669"/>
    <property type="project" value="UniProtKB-KW"/>
</dbReference>
<dbReference type="EMBL" id="SSSM01000006">
    <property type="protein sequence ID" value="THG28496.1"/>
    <property type="molecule type" value="Genomic_DNA"/>
</dbReference>
<accession>A0A4S4FHI7</accession>
<keyword evidence="5 14" id="KW-0347">Helicase</keyword>
<evidence type="ECO:0000256" key="6">
    <source>
        <dbReference type="ARBA" id="ARBA00022839"/>
    </source>
</evidence>
<evidence type="ECO:0000256" key="4">
    <source>
        <dbReference type="ARBA" id="ARBA00022801"/>
    </source>
</evidence>
<keyword evidence="4 14" id="KW-0378">Hydrolase</keyword>
<dbReference type="SUPFAM" id="SSF52540">
    <property type="entry name" value="P-loop containing nucleoside triphosphate hydrolases"/>
    <property type="match status" value="1"/>
</dbReference>
<keyword evidence="8" id="KW-0238">DNA-binding</keyword>
<evidence type="ECO:0000256" key="8">
    <source>
        <dbReference type="ARBA" id="ARBA00023125"/>
    </source>
</evidence>
<dbReference type="InterPro" id="IPR000212">
    <property type="entry name" value="DNA_helicase_UvrD/REP"/>
</dbReference>
<dbReference type="Gene3D" id="1.10.486.10">
    <property type="entry name" value="PCRA, domain 4"/>
    <property type="match status" value="1"/>
</dbReference>
<evidence type="ECO:0000256" key="15">
    <source>
        <dbReference type="SAM" id="MobiDB-lite"/>
    </source>
</evidence>
<keyword evidence="2 14" id="KW-0547">Nucleotide-binding</keyword>
<evidence type="ECO:0000256" key="11">
    <source>
        <dbReference type="ARBA" id="ARBA00034617"/>
    </source>
</evidence>
<keyword evidence="6" id="KW-0269">Exonuclease</keyword>
<dbReference type="PROSITE" id="PS51198">
    <property type="entry name" value="UVRD_HELICASE_ATP_BIND"/>
    <property type="match status" value="1"/>
</dbReference>
<dbReference type="Gene3D" id="3.90.320.10">
    <property type="match status" value="1"/>
</dbReference>
<comment type="catalytic activity">
    <reaction evidence="11">
        <text>Couples ATP hydrolysis with the unwinding of duplex DNA by translocating in the 3'-5' direction.</text>
        <dbReference type="EC" id="5.6.2.4"/>
    </reaction>
</comment>
<dbReference type="InterPro" id="IPR014017">
    <property type="entry name" value="DNA_helicase_UvrD-like_C"/>
</dbReference>
<dbReference type="InterPro" id="IPR011335">
    <property type="entry name" value="Restrct_endonuc-II-like"/>
</dbReference>
<dbReference type="PROSITE" id="PS51217">
    <property type="entry name" value="UVRD_HELICASE_CTER"/>
    <property type="match status" value="1"/>
</dbReference>
<dbReference type="SUPFAM" id="SSF52980">
    <property type="entry name" value="Restriction endonuclease-like"/>
    <property type="match status" value="1"/>
</dbReference>
<dbReference type="GO" id="GO:0000725">
    <property type="term" value="P:recombinational repair"/>
    <property type="evidence" value="ECO:0007669"/>
    <property type="project" value="TreeGrafter"/>
</dbReference>
<evidence type="ECO:0000256" key="10">
    <source>
        <dbReference type="ARBA" id="ARBA00023235"/>
    </source>
</evidence>
<comment type="catalytic activity">
    <reaction evidence="13">
        <text>ATP + H2O = ADP + phosphate + H(+)</text>
        <dbReference type="Rhea" id="RHEA:13065"/>
        <dbReference type="ChEBI" id="CHEBI:15377"/>
        <dbReference type="ChEBI" id="CHEBI:15378"/>
        <dbReference type="ChEBI" id="CHEBI:30616"/>
        <dbReference type="ChEBI" id="CHEBI:43474"/>
        <dbReference type="ChEBI" id="CHEBI:456216"/>
        <dbReference type="EC" id="5.6.2.4"/>
    </reaction>
</comment>
<keyword evidence="19" id="KW-1185">Reference proteome</keyword>
<feature type="binding site" evidence="14">
    <location>
        <begin position="55"/>
        <end position="62"/>
    </location>
    <ligand>
        <name>ATP</name>
        <dbReference type="ChEBI" id="CHEBI:30616"/>
    </ligand>
</feature>
<dbReference type="AlphaFoldDB" id="A0A4S4FHI7"/>
<dbReference type="GO" id="GO:0005829">
    <property type="term" value="C:cytosol"/>
    <property type="evidence" value="ECO:0007669"/>
    <property type="project" value="TreeGrafter"/>
</dbReference>
<dbReference type="InterPro" id="IPR011604">
    <property type="entry name" value="PDDEXK-like_dom_sf"/>
</dbReference>
<dbReference type="InterPro" id="IPR038726">
    <property type="entry name" value="PDDEXK_AddAB-type"/>
</dbReference>
<dbReference type="InterPro" id="IPR014016">
    <property type="entry name" value="UvrD-like_ATP-bd"/>
</dbReference>
<evidence type="ECO:0000313" key="19">
    <source>
        <dbReference type="Proteomes" id="UP000309133"/>
    </source>
</evidence>
<dbReference type="OrthoDB" id="9806690at2"/>
<keyword evidence="3" id="KW-0227">DNA damage</keyword>
<keyword evidence="9" id="KW-0234">DNA repair</keyword>
<dbReference type="CDD" id="cd17932">
    <property type="entry name" value="DEXQc_UvrD"/>
    <property type="match status" value="1"/>
</dbReference>
<sequence>MAAFDFDSLETTAVEVPTRAPIGADEIADALELPRPTPQQKAIIEAPVVSSLVIAGAGSGKTETMAGRVVWLLANAKVRPSGILGLTFTRKAAGELLVRVRERVHALAETGLAHESWDIFESPTISTYNSFASALHTEHAVSIGREPEARVLSEASAWQLARRTVIDSLDPRLVDFGRSLDNIIEAMLDLSRTMSENLVDPAAVERMAEQFALLLNLPPGGKKVTPYADLVSANAILQTLPPLVEMGVELAERKIAAGVIEFSDQVALALQICRQVPGVVESYQERYPVVLLDEYQDTSVVQTALLSTLFGGSDRVAVTAVGDPHQSIYGWRGASASNLARFGRDFGVRPGAADPAEDGRDRHAVPEHALSTSWRNPSRILMAANTIAAPLTAGSAVRVERLEPRPAAPEGRLDVHYDETVAVEAERIALWLKERLTEPTSKGQPPTAAILMRSLRKSGVFTRALDAQGVPYVVLGLGGLLEEPAVADLVCALKVIGDPTAGSYLIRLLAGARWRLGVSDIAALRGVARWLVERDYRQQKLTDDVSQRVRRSVAVDENASLIDALDFIAALKPSSSGAPQHSQLDAFTEEGVARLRDLGGLIAGLRGRVGLALPDLVTVVEQELLLDIEVAANDTTTSGRASLDAFVEHLVDFAASDPSAGLASFLDWLDLAEERDRLSVGEDDPQAGTVQVLTIHKSKGLEWDTVVIPRMVADELPEKIRSKQGWLSFGALPYEFRGDALDLPTLNWRGAATQKEFIDAKAAFETEVDTRHLEEQRRLAYVAITRSRRDLLLTGSFWSTQKNARKPGVFLRDLEEAGLFDEPLPQAPEAEENPLESLGSTISWPKDPLGARRPRVEAAAAAVRSADPSGVTRWSEHLDVLIRERNARRAAAGAIELPVRISASRFKDYVTSPGEVATALRRPMPERPYRQTRLGTVFHGWVEQRAESAATADIVDGLPEDDDFDLDDFAESADLDRLKEIFERSEWASLAPSYVELEIHLPFAGQIVVCKIDAVYRRGERWEIVDWKTGAPPKGAADYEQKQYQLALYRLALSRYLDVPTGEIDAAFYYVADDLIIRPESLLDEAELEQRWLSAVG</sequence>
<dbReference type="PANTHER" id="PTHR11070:SF55">
    <property type="entry name" value="DNA 3'-5' HELICASE"/>
    <property type="match status" value="1"/>
</dbReference>
<evidence type="ECO:0000313" key="18">
    <source>
        <dbReference type="EMBL" id="THG28496.1"/>
    </source>
</evidence>
<evidence type="ECO:0000256" key="3">
    <source>
        <dbReference type="ARBA" id="ARBA00022763"/>
    </source>
</evidence>
<dbReference type="Pfam" id="PF12705">
    <property type="entry name" value="PDDEXK_1"/>
    <property type="match status" value="1"/>
</dbReference>
<feature type="domain" description="UvrD-like helicase ATP-binding" evidence="16">
    <location>
        <begin position="34"/>
        <end position="377"/>
    </location>
</feature>
<dbReference type="GO" id="GO:0003677">
    <property type="term" value="F:DNA binding"/>
    <property type="evidence" value="ECO:0007669"/>
    <property type="project" value="UniProtKB-KW"/>
</dbReference>
<comment type="caution">
    <text evidence="18">The sequence shown here is derived from an EMBL/GenBank/DDBJ whole genome shotgun (WGS) entry which is preliminary data.</text>
</comment>
<evidence type="ECO:0000256" key="1">
    <source>
        <dbReference type="ARBA" id="ARBA00022722"/>
    </source>
</evidence>
<protein>
    <recommendedName>
        <fullName evidence="12">DNA 3'-5' helicase</fullName>
        <ecNumber evidence="12">5.6.2.4</ecNumber>
    </recommendedName>
</protein>
<evidence type="ECO:0000256" key="12">
    <source>
        <dbReference type="ARBA" id="ARBA00034808"/>
    </source>
</evidence>
<dbReference type="Pfam" id="PF13361">
    <property type="entry name" value="UvrD_C"/>
    <property type="match status" value="1"/>
</dbReference>
<name>A0A4S4FHI7_9MICO</name>
<gene>
    <name evidence="18" type="ORF">E6C64_16865</name>
</gene>
<keyword evidence="7 14" id="KW-0067">ATP-binding</keyword>
<dbReference type="GO" id="GO:0033202">
    <property type="term" value="C:DNA helicase complex"/>
    <property type="evidence" value="ECO:0007669"/>
    <property type="project" value="TreeGrafter"/>
</dbReference>
<keyword evidence="1" id="KW-0540">Nuclease</keyword>
<dbReference type="Pfam" id="PF00580">
    <property type="entry name" value="UvrD-helicase"/>
    <property type="match status" value="1"/>
</dbReference>
<dbReference type="Gene3D" id="3.40.50.300">
    <property type="entry name" value="P-loop containing nucleotide triphosphate hydrolases"/>
    <property type="match status" value="4"/>
</dbReference>
<evidence type="ECO:0000256" key="5">
    <source>
        <dbReference type="ARBA" id="ARBA00022806"/>
    </source>
</evidence>
<dbReference type="InterPro" id="IPR027417">
    <property type="entry name" value="P-loop_NTPase"/>
</dbReference>
<dbReference type="EC" id="5.6.2.4" evidence="12"/>
<feature type="region of interest" description="Disordered" evidence="15">
    <location>
        <begin position="826"/>
        <end position="846"/>
    </location>
</feature>
<evidence type="ECO:0000259" key="17">
    <source>
        <dbReference type="PROSITE" id="PS51217"/>
    </source>
</evidence>
<evidence type="ECO:0000256" key="7">
    <source>
        <dbReference type="ARBA" id="ARBA00022840"/>
    </source>
</evidence>
<dbReference type="Proteomes" id="UP000309133">
    <property type="component" value="Unassembled WGS sequence"/>
</dbReference>
<dbReference type="GO" id="GO:0043138">
    <property type="term" value="F:3'-5' DNA helicase activity"/>
    <property type="evidence" value="ECO:0007669"/>
    <property type="project" value="UniProtKB-EC"/>
</dbReference>
<dbReference type="GO" id="GO:0005524">
    <property type="term" value="F:ATP binding"/>
    <property type="evidence" value="ECO:0007669"/>
    <property type="project" value="UniProtKB-UniRule"/>
</dbReference>
<evidence type="ECO:0000256" key="9">
    <source>
        <dbReference type="ARBA" id="ARBA00023204"/>
    </source>
</evidence>
<dbReference type="PANTHER" id="PTHR11070">
    <property type="entry name" value="UVRD / RECB / PCRA DNA HELICASE FAMILY MEMBER"/>
    <property type="match status" value="1"/>
</dbReference>
<evidence type="ECO:0000256" key="13">
    <source>
        <dbReference type="ARBA" id="ARBA00048988"/>
    </source>
</evidence>
<evidence type="ECO:0000259" key="16">
    <source>
        <dbReference type="PROSITE" id="PS51198"/>
    </source>
</evidence>
<keyword evidence="10" id="KW-0413">Isomerase</keyword>
<reference evidence="18 19" key="1">
    <citation type="submission" date="2019-04" db="EMBL/GenBank/DDBJ databases">
        <authorList>
            <person name="Jiang L."/>
        </authorList>
    </citation>
    <scope>NUCLEOTIDE SEQUENCE [LARGE SCALE GENOMIC DNA]</scope>
    <source>
        <strain evidence="18 19">YIM 131853</strain>
    </source>
</reference>
<proteinExistence type="predicted"/>
<evidence type="ECO:0000256" key="14">
    <source>
        <dbReference type="PROSITE-ProRule" id="PRU00560"/>
    </source>
</evidence>
<feature type="domain" description="UvrD-like helicase C-terminal" evidence="17">
    <location>
        <begin position="378"/>
        <end position="700"/>
    </location>
</feature>